<dbReference type="Gene3D" id="3.40.50.1000">
    <property type="entry name" value="HAD superfamily/HAD-like"/>
    <property type="match status" value="1"/>
</dbReference>
<dbReference type="Proteomes" id="UP000307943">
    <property type="component" value="Unassembled WGS sequence"/>
</dbReference>
<reference evidence="1 2" key="1">
    <citation type="submission" date="2019-05" db="EMBL/GenBank/DDBJ databases">
        <title>We sequenced the genome of Paenibacillus hemerocallicola KCTC 33185 for further insight into its adaptation and study the phylogeny of Paenibacillus.</title>
        <authorList>
            <person name="Narsing Rao M.P."/>
        </authorList>
    </citation>
    <scope>NUCLEOTIDE SEQUENCE [LARGE SCALE GENOMIC DNA]</scope>
    <source>
        <strain evidence="1 2">KCTC 33185</strain>
    </source>
</reference>
<dbReference type="CDD" id="cd07516">
    <property type="entry name" value="HAD_Pase"/>
    <property type="match status" value="1"/>
</dbReference>
<dbReference type="OrthoDB" id="9781413at2"/>
<organism evidence="1 2">
    <name type="scientific">Paenibacillus hemerocallicola</name>
    <dbReference type="NCBI Taxonomy" id="1172614"/>
    <lineage>
        <taxon>Bacteria</taxon>
        <taxon>Bacillati</taxon>
        <taxon>Bacillota</taxon>
        <taxon>Bacilli</taxon>
        <taxon>Bacillales</taxon>
        <taxon>Paenibacillaceae</taxon>
        <taxon>Paenibacillus</taxon>
    </lineage>
</organism>
<dbReference type="GO" id="GO:0016791">
    <property type="term" value="F:phosphatase activity"/>
    <property type="evidence" value="ECO:0007669"/>
    <property type="project" value="TreeGrafter"/>
</dbReference>
<keyword evidence="2" id="KW-1185">Reference proteome</keyword>
<protein>
    <submittedName>
        <fullName evidence="1">HAD family phosphatase</fullName>
    </submittedName>
</protein>
<dbReference type="AlphaFoldDB" id="A0A5C4SXD8"/>
<dbReference type="SUPFAM" id="SSF56784">
    <property type="entry name" value="HAD-like"/>
    <property type="match status" value="1"/>
</dbReference>
<dbReference type="PANTHER" id="PTHR10000">
    <property type="entry name" value="PHOSPHOSERINE PHOSPHATASE"/>
    <property type="match status" value="1"/>
</dbReference>
<dbReference type="EMBL" id="VDCQ01000093">
    <property type="protein sequence ID" value="TNJ59396.1"/>
    <property type="molecule type" value="Genomic_DNA"/>
</dbReference>
<gene>
    <name evidence="1" type="ORF">FE784_37255</name>
</gene>
<dbReference type="GO" id="GO:0005829">
    <property type="term" value="C:cytosol"/>
    <property type="evidence" value="ECO:0007669"/>
    <property type="project" value="TreeGrafter"/>
</dbReference>
<dbReference type="PROSITE" id="PS01228">
    <property type="entry name" value="COF_1"/>
    <property type="match status" value="1"/>
</dbReference>
<dbReference type="InterPro" id="IPR036412">
    <property type="entry name" value="HAD-like_sf"/>
</dbReference>
<dbReference type="RefSeq" id="WP_139607356.1">
    <property type="nucleotide sequence ID" value="NZ_VDCQ01000093.1"/>
</dbReference>
<proteinExistence type="predicted"/>
<evidence type="ECO:0000313" key="1">
    <source>
        <dbReference type="EMBL" id="TNJ59396.1"/>
    </source>
</evidence>
<name>A0A5C4SXD8_9BACL</name>
<dbReference type="InterPro" id="IPR006379">
    <property type="entry name" value="HAD-SF_hydro_IIB"/>
</dbReference>
<dbReference type="NCBIfam" id="TIGR01484">
    <property type="entry name" value="HAD-SF-IIB"/>
    <property type="match status" value="1"/>
</dbReference>
<evidence type="ECO:0000313" key="2">
    <source>
        <dbReference type="Proteomes" id="UP000307943"/>
    </source>
</evidence>
<sequence length="246" mass="27466">MGRYKLIALDMDGTLLNSEHEVSDENREWMFKALDAGVTVMLSTGRGVQNVYPYTDKLNLNTPIVAVNGGEVYRAPRELLVRHSVDVESIRAMHAMAVRYDTWFWAYAVEGVFNKETWTNDLDSLQWLKFGYFTDNDESRAHILNWLQEQGRFEITNSHPHNLEINPLGVSKASGIAEVCRLLGIGMSEVVAMGDSLNDMTMIRESGLGVAMGNAQEALKAAADLVTVTNNEHAVAQIIRDYVLAD</sequence>
<accession>A0A5C4SXD8</accession>
<dbReference type="Pfam" id="PF08282">
    <property type="entry name" value="Hydrolase_3"/>
    <property type="match status" value="1"/>
</dbReference>
<dbReference type="Gene3D" id="3.30.1240.10">
    <property type="match status" value="1"/>
</dbReference>
<dbReference type="SFLD" id="SFLDS00003">
    <property type="entry name" value="Haloacid_Dehalogenase"/>
    <property type="match status" value="1"/>
</dbReference>
<dbReference type="GO" id="GO:0000287">
    <property type="term" value="F:magnesium ion binding"/>
    <property type="evidence" value="ECO:0007669"/>
    <property type="project" value="TreeGrafter"/>
</dbReference>
<dbReference type="InterPro" id="IPR023214">
    <property type="entry name" value="HAD_sf"/>
</dbReference>
<dbReference type="PRINTS" id="PR00119">
    <property type="entry name" value="CATATPASE"/>
</dbReference>
<dbReference type="SFLD" id="SFLDG01140">
    <property type="entry name" value="C2.B:_Phosphomannomutase_and_P"/>
    <property type="match status" value="1"/>
</dbReference>
<dbReference type="PANTHER" id="PTHR10000:SF55">
    <property type="entry name" value="5-AMINO-6-(5-PHOSPHO-D-RIBITYLAMINO)URACIL PHOSPHATASE YCSE"/>
    <property type="match status" value="1"/>
</dbReference>
<comment type="caution">
    <text evidence="1">The sequence shown here is derived from an EMBL/GenBank/DDBJ whole genome shotgun (WGS) entry which is preliminary data.</text>
</comment>